<feature type="transmembrane region" description="Helical" evidence="8">
    <location>
        <begin position="329"/>
        <end position="350"/>
    </location>
</feature>
<dbReference type="GO" id="GO:0005886">
    <property type="term" value="C:plasma membrane"/>
    <property type="evidence" value="ECO:0007669"/>
    <property type="project" value="TreeGrafter"/>
</dbReference>
<keyword evidence="11" id="KW-1185">Reference proteome</keyword>
<feature type="transmembrane region" description="Helical" evidence="8">
    <location>
        <begin position="303"/>
        <end position="323"/>
    </location>
</feature>
<feature type="transmembrane region" description="Helical" evidence="8">
    <location>
        <begin position="153"/>
        <end position="176"/>
    </location>
</feature>
<evidence type="ECO:0000256" key="1">
    <source>
        <dbReference type="ARBA" id="ARBA00004141"/>
    </source>
</evidence>
<evidence type="ECO:0000259" key="9">
    <source>
        <dbReference type="PROSITE" id="PS51202"/>
    </source>
</evidence>
<comment type="subcellular location">
    <subcellularLocation>
        <location evidence="1">Membrane</location>
        <topology evidence="1">Multi-pass membrane protein</topology>
    </subcellularLocation>
</comment>
<dbReference type="Pfam" id="PF00654">
    <property type="entry name" value="Voltage_CLC"/>
    <property type="match status" value="1"/>
</dbReference>
<dbReference type="GO" id="GO:0005247">
    <property type="term" value="F:voltage-gated chloride channel activity"/>
    <property type="evidence" value="ECO:0007669"/>
    <property type="project" value="TreeGrafter"/>
</dbReference>
<evidence type="ECO:0000256" key="5">
    <source>
        <dbReference type="ARBA" id="ARBA00023065"/>
    </source>
</evidence>
<keyword evidence="2" id="KW-0813">Transport</keyword>
<evidence type="ECO:0000313" key="11">
    <source>
        <dbReference type="Proteomes" id="UP000184758"/>
    </source>
</evidence>
<dbReference type="Gene3D" id="1.10.3080.10">
    <property type="entry name" value="Clc chloride channel"/>
    <property type="match status" value="1"/>
</dbReference>
<dbReference type="RefSeq" id="WP_034547035.1">
    <property type="nucleotide sequence ID" value="NZ_FSRN01000001.1"/>
</dbReference>
<dbReference type="STRING" id="28230.SAMN05878443_0446"/>
<dbReference type="eggNOG" id="COG0569">
    <property type="taxonomic scope" value="Bacteria"/>
</dbReference>
<dbReference type="InterPro" id="IPR036721">
    <property type="entry name" value="RCK_C_sf"/>
</dbReference>
<reference evidence="11" key="1">
    <citation type="submission" date="2016-11" db="EMBL/GenBank/DDBJ databases">
        <authorList>
            <person name="Varghese N."/>
            <person name="Submissions S."/>
        </authorList>
    </citation>
    <scope>NUCLEOTIDE SEQUENCE [LARGE SCALE GENOMIC DNA]</scope>
    <source>
        <strain evidence="11">313</strain>
    </source>
</reference>
<dbReference type="Pfam" id="PF02080">
    <property type="entry name" value="TrkA_C"/>
    <property type="match status" value="1"/>
</dbReference>
<organism evidence="10 11">
    <name type="scientific">Carnobacterium alterfunditum</name>
    <dbReference type="NCBI Taxonomy" id="28230"/>
    <lineage>
        <taxon>Bacteria</taxon>
        <taxon>Bacillati</taxon>
        <taxon>Bacillota</taxon>
        <taxon>Bacilli</taxon>
        <taxon>Lactobacillales</taxon>
        <taxon>Carnobacteriaceae</taxon>
        <taxon>Carnobacterium</taxon>
    </lineage>
</organism>
<dbReference type="Proteomes" id="UP000184758">
    <property type="component" value="Unassembled WGS sequence"/>
</dbReference>
<dbReference type="InterPro" id="IPR006037">
    <property type="entry name" value="RCK_C"/>
</dbReference>
<dbReference type="PROSITE" id="PS51202">
    <property type="entry name" value="RCK_C"/>
    <property type="match status" value="1"/>
</dbReference>
<keyword evidence="5" id="KW-0406">Ion transport</keyword>
<dbReference type="InterPro" id="IPR001807">
    <property type="entry name" value="ClC"/>
</dbReference>
<evidence type="ECO:0000313" key="10">
    <source>
        <dbReference type="EMBL" id="SIN91154.1"/>
    </source>
</evidence>
<keyword evidence="6 8" id="KW-0472">Membrane</keyword>
<dbReference type="PRINTS" id="PR00762">
    <property type="entry name" value="CLCHANNEL"/>
</dbReference>
<dbReference type="CDD" id="cd01031">
    <property type="entry name" value="EriC"/>
    <property type="match status" value="1"/>
</dbReference>
<accession>A0A1N6F7I4</accession>
<dbReference type="PANTHER" id="PTHR45711">
    <property type="entry name" value="CHLORIDE CHANNEL PROTEIN"/>
    <property type="match status" value="1"/>
</dbReference>
<keyword evidence="7" id="KW-0868">Chloride</keyword>
<dbReference type="SUPFAM" id="SSF116726">
    <property type="entry name" value="TrkA C-terminal domain-like"/>
    <property type="match status" value="1"/>
</dbReference>
<protein>
    <submittedName>
        <fullName evidence="10">H+/Cl-antiporter ClcA</fullName>
    </submittedName>
</protein>
<feature type="transmembrane region" description="Helical" evidence="8">
    <location>
        <begin position="188"/>
        <end position="214"/>
    </location>
</feature>
<dbReference type="PANTHER" id="PTHR45711:SF6">
    <property type="entry name" value="CHLORIDE CHANNEL PROTEIN"/>
    <property type="match status" value="1"/>
</dbReference>
<evidence type="ECO:0000256" key="2">
    <source>
        <dbReference type="ARBA" id="ARBA00022448"/>
    </source>
</evidence>
<feature type="transmembrane region" description="Helical" evidence="8">
    <location>
        <begin position="226"/>
        <end position="244"/>
    </location>
</feature>
<proteinExistence type="predicted"/>
<evidence type="ECO:0000256" key="8">
    <source>
        <dbReference type="SAM" id="Phobius"/>
    </source>
</evidence>
<feature type="transmembrane region" description="Helical" evidence="8">
    <location>
        <begin position="57"/>
        <end position="76"/>
    </location>
</feature>
<dbReference type="AlphaFoldDB" id="A0A1N6F7I4"/>
<evidence type="ECO:0000256" key="6">
    <source>
        <dbReference type="ARBA" id="ARBA00023136"/>
    </source>
</evidence>
<dbReference type="OrthoDB" id="9812438at2"/>
<gene>
    <name evidence="10" type="ORF">SAMN05878443_0446</name>
</gene>
<keyword evidence="3 8" id="KW-0812">Transmembrane</keyword>
<dbReference type="SUPFAM" id="SSF81340">
    <property type="entry name" value="Clc chloride channel"/>
    <property type="match status" value="1"/>
</dbReference>
<evidence type="ECO:0000256" key="4">
    <source>
        <dbReference type="ARBA" id="ARBA00022989"/>
    </source>
</evidence>
<keyword evidence="4 8" id="KW-1133">Transmembrane helix</keyword>
<dbReference type="InterPro" id="IPR014743">
    <property type="entry name" value="Cl-channel_core"/>
</dbReference>
<evidence type="ECO:0000256" key="3">
    <source>
        <dbReference type="ARBA" id="ARBA00022692"/>
    </source>
</evidence>
<dbReference type="GO" id="GO:0006813">
    <property type="term" value="P:potassium ion transport"/>
    <property type="evidence" value="ECO:0007669"/>
    <property type="project" value="InterPro"/>
</dbReference>
<dbReference type="Gene3D" id="3.30.70.1450">
    <property type="entry name" value="Regulator of K+ conductance, C-terminal domain"/>
    <property type="match status" value="1"/>
</dbReference>
<name>A0A1N6F7I4_9LACT</name>
<dbReference type="GO" id="GO:0008324">
    <property type="term" value="F:monoatomic cation transmembrane transporter activity"/>
    <property type="evidence" value="ECO:0007669"/>
    <property type="project" value="InterPro"/>
</dbReference>
<feature type="transmembrane region" description="Helical" evidence="8">
    <location>
        <begin position="20"/>
        <end position="37"/>
    </location>
</feature>
<feature type="transmembrane region" description="Helical" evidence="8">
    <location>
        <begin position="362"/>
        <end position="385"/>
    </location>
</feature>
<evidence type="ECO:0000256" key="7">
    <source>
        <dbReference type="ARBA" id="ARBA00023214"/>
    </source>
</evidence>
<feature type="transmembrane region" description="Helical" evidence="8">
    <location>
        <begin position="264"/>
        <end position="282"/>
    </location>
</feature>
<dbReference type="eggNOG" id="COG0038">
    <property type="taxonomic scope" value="Bacteria"/>
</dbReference>
<sequence length="511" mass="55813">MSSLLTKLNDRQIRYITKGILVGMLTGVIVSLFRLGVEIILENIIHLYKFFHSEPLWLIPWVFVSIGVAIIIGLFIKSEPNIKGSGIPQVEGQVQGVVHTSWWSILWKKFVSGLLAIGFGLFLGREGPSIQLGASIGSGVSKLTKGDEIEENVLLSSGAGAGLAAAFNAPIAGLLFVLEEVHHNFSPLVAITTFASAITANFVSLTIFGLAPVLDIGAITSLPIQYYIYLPLLGIFLGIGGWFYNKVLLDVLPKFYQLFSFIPVHFNSVIPLLLVIPIGYYLPEIIGGGSGIVVQFTEWNLSLAVLVGLFIFRFIFSMVSYGASVPGGIFLPILSLGALLGALFAQFMITYFQMDPQYLTHFILFAMAGYFTAIGKAPLTAILLVTEMVGGLNQLMPLAVVSLTAYITADILDVKPIYESLLEKLLPADNNVIISKPYSFVHTVEPNSLLSGKSIQEIDWPEEVIISSMRRGNEHIVPHGQTFIHVGDHLIITCDLKKASAVRKLLKEHQI</sequence>
<dbReference type="EMBL" id="FSRN01000001">
    <property type="protein sequence ID" value="SIN91154.1"/>
    <property type="molecule type" value="Genomic_DNA"/>
</dbReference>
<feature type="domain" description="RCK C-terminal" evidence="9">
    <location>
        <begin position="426"/>
        <end position="508"/>
    </location>
</feature>